<evidence type="ECO:0000256" key="3">
    <source>
        <dbReference type="SAM" id="MobiDB-lite"/>
    </source>
</evidence>
<gene>
    <name evidence="4" type="ORF">N0F65_011449</name>
</gene>
<feature type="compositionally biased region" description="Polar residues" evidence="3">
    <location>
        <begin position="1111"/>
        <end position="1136"/>
    </location>
</feature>
<dbReference type="EMBL" id="DAKRPA010000018">
    <property type="protein sequence ID" value="DBA03548.1"/>
    <property type="molecule type" value="Genomic_DNA"/>
</dbReference>
<keyword evidence="2" id="KW-0175">Coiled coil</keyword>
<dbReference type="InterPro" id="IPR001830">
    <property type="entry name" value="Glyco_trans_20"/>
</dbReference>
<evidence type="ECO:0008006" key="6">
    <source>
        <dbReference type="Google" id="ProtNLM"/>
    </source>
</evidence>
<dbReference type="GO" id="GO:0005992">
    <property type="term" value="P:trehalose biosynthetic process"/>
    <property type="evidence" value="ECO:0007669"/>
    <property type="project" value="InterPro"/>
</dbReference>
<dbReference type="Gene3D" id="3.40.50.1000">
    <property type="entry name" value="HAD superfamily/HAD-like"/>
    <property type="match status" value="1"/>
</dbReference>
<evidence type="ECO:0000256" key="2">
    <source>
        <dbReference type="SAM" id="Coils"/>
    </source>
</evidence>
<keyword evidence="5" id="KW-1185">Reference proteome</keyword>
<dbReference type="InterPro" id="IPR003337">
    <property type="entry name" value="Trehalose_PPase"/>
</dbReference>
<organism evidence="4 5">
    <name type="scientific">Lagenidium giganteum</name>
    <dbReference type="NCBI Taxonomy" id="4803"/>
    <lineage>
        <taxon>Eukaryota</taxon>
        <taxon>Sar</taxon>
        <taxon>Stramenopiles</taxon>
        <taxon>Oomycota</taxon>
        <taxon>Peronosporomycetes</taxon>
        <taxon>Pythiales</taxon>
        <taxon>Pythiaceae</taxon>
    </lineage>
</organism>
<dbReference type="GO" id="GO:0004805">
    <property type="term" value="F:trehalose-phosphatase activity"/>
    <property type="evidence" value="ECO:0007669"/>
    <property type="project" value="TreeGrafter"/>
</dbReference>
<feature type="coiled-coil region" evidence="2">
    <location>
        <begin position="205"/>
        <end position="232"/>
    </location>
</feature>
<dbReference type="InterPro" id="IPR026243">
    <property type="entry name" value="HAUS1"/>
</dbReference>
<protein>
    <recommendedName>
        <fullName evidence="6">Trehalose-phosphatase</fullName>
    </recommendedName>
</protein>
<feature type="region of interest" description="Disordered" evidence="3">
    <location>
        <begin position="166"/>
        <end position="187"/>
    </location>
</feature>
<proteinExistence type="inferred from homology"/>
<dbReference type="Gene3D" id="3.40.50.2000">
    <property type="entry name" value="Glycogen Phosphorylase B"/>
    <property type="match status" value="2"/>
</dbReference>
<dbReference type="Pfam" id="PF25762">
    <property type="entry name" value="HAUS1"/>
    <property type="match status" value="1"/>
</dbReference>
<evidence type="ECO:0000313" key="4">
    <source>
        <dbReference type="EMBL" id="DBA03548.1"/>
    </source>
</evidence>
<sequence>MAAAMEEAKAVLEVQLQEEYALEAERLRELLQQCGIVEDDLSKNGQMYLHVLSEMAELLRLKDVKTSSFLMASSDLEQQVESEQQKAVALQAELSLSQNRSQELQAEWNDLEHVAEQLRAAMEERERHENTLTMEQRTRELEDRQRAYETELDELQKALREVHFDEAQDSYLPPSSSSSSSPSSVRPSVRPLVAFMEEANFKEREAELLRELSALYTKLNQVREKRAKAEQEYYSSDADGSDANDAKTGSRRRRRILLVTRSLPFTLISEEEQSQWRAEFPENISLDGALETYLCVHENFDCVWIGSVHGEIEPSEQNTLREQLLQDRNYYPVFLDPKREKLFYNGFCKTILWPLFHSCPPTTEDQLITHDFIDGTSCGYVSSNGYSGEEDRNMEKMWQAYVAANQAFADAVQEVYEEGDLVWIQGYHLTLVPQMVQSLFPNENIHIGYFMHIPFPSSELYRILNYREEILTGILGADLIGFQTYEYARHFQSSAVRLLGLESSHKGVDFNGHFARVTICPVGIDAKKYHSLAQTDGVKEQIATLRAQFAGKKVLLGVDQLDLTKGLVHKLLAVEELFTLKPELSKEVVFVQIVTGAPYLFESPLGSQVESLVSRINSKLQDIGAEGPVQYLNKEISVDALIALYCLADTLVVTPVRDGMNTMPFEYVVCREAFGKHGRVVLSEFAGCAQSLGGAMLVNPWNTEELLDALLHSLQDSDEVMRSHQHMYSYVSTFTSRHWADNFLEQLRECSEESCVAVSGRELSRRDMTSAYARSTRRLIFINYEGVLAAEASIPELSYPPQELIWQLSMLTKDTRNTVVLVSARSTAVCEQWFAGLSGNIVLAAEYGVYVKWIGEKEYWHCMVPNLDLSWWEHVLPLLEYYTERTPGAFIERKDSSVAWHYRDCDLDHGLWQASELLVSLREITRSLPVSVVPGNRYLEVRPQKVSKASLFERIWEFMNWSTLFTDEDPVTTEYFGDPVKPSPSPLLKPWPMCSARWRHGSGEIDPFKLEGTHKDQSVTGEHIEDTEDQVSWSVDAQEQPVDFLLVIASGDDRTDEDLFDVLVPPPIDLEAYCKQLEREVKVGKTDGPLTFSVHEEDVTLAARRRRSLNDSGYDSATYDESGNAVTSPKRSFRQQLSRRESGSSHSPVLESAGMGGLHQDIIPSQLARLPSQGPDSDFLVLGENITKLTPMFGSGLLKLAISEDAANMFPRNLLTTPANARREEITEKGKFTPRREFPPSAALFKAMKTKYGDSFGMHKLPDTPAACWALVCPPNARAKLEDSDTQQTNSISHAQSFDPKVPASSSVTASGAMASPTSSTATTGDETRVSAGGRSSSTSPTRSGLATEDQEEVQAKKRRPHYLDRAEDDGDESDEDDRYRYPVNTFVCTLGRKLSQAPYYIKNSADLFQLLQEMGLSSHIRTQRLMSMGSAPGEGDWNE</sequence>
<dbReference type="Gene3D" id="3.30.70.1020">
    <property type="entry name" value="Trehalose-6-phosphate phosphatase related protein, domain 2"/>
    <property type="match status" value="1"/>
</dbReference>
<feature type="compositionally biased region" description="Polar residues" evidence="3">
    <location>
        <begin position="1286"/>
        <end position="1296"/>
    </location>
</feature>
<feature type="coiled-coil region" evidence="2">
    <location>
        <begin position="73"/>
        <end position="161"/>
    </location>
</feature>
<dbReference type="SUPFAM" id="SSF56784">
    <property type="entry name" value="HAD-like"/>
    <property type="match status" value="1"/>
</dbReference>
<reference evidence="4" key="1">
    <citation type="submission" date="2022-11" db="EMBL/GenBank/DDBJ databases">
        <authorList>
            <person name="Morgan W.R."/>
            <person name="Tartar A."/>
        </authorList>
    </citation>
    <scope>NUCLEOTIDE SEQUENCE</scope>
    <source>
        <strain evidence="4">ARSEF 373</strain>
    </source>
</reference>
<dbReference type="Pfam" id="PF02358">
    <property type="entry name" value="Trehalose_PPase"/>
    <property type="match status" value="1"/>
</dbReference>
<feature type="compositionally biased region" description="Low complexity" evidence="3">
    <location>
        <begin position="173"/>
        <end position="187"/>
    </location>
</feature>
<dbReference type="Pfam" id="PF00982">
    <property type="entry name" value="Glyco_transf_20"/>
    <property type="match status" value="2"/>
</dbReference>
<dbReference type="GO" id="GO:0003825">
    <property type="term" value="F:alpha,alpha-trehalose-phosphate synthase (UDP-forming) activity"/>
    <property type="evidence" value="ECO:0007669"/>
    <property type="project" value="TreeGrafter"/>
</dbReference>
<dbReference type="FunFam" id="3.40.50.2000:FF:000470">
    <property type="entry name" value="Alpha,alpha-trehalose-phosphate synthase [UDP-forming] B"/>
    <property type="match status" value="1"/>
</dbReference>
<dbReference type="SUPFAM" id="SSF53756">
    <property type="entry name" value="UDP-Glycosyltransferase/glycogen phosphorylase"/>
    <property type="match status" value="1"/>
</dbReference>
<dbReference type="NCBIfam" id="TIGR00685">
    <property type="entry name" value="T6PP"/>
    <property type="match status" value="1"/>
</dbReference>
<feature type="region of interest" description="Disordered" evidence="3">
    <location>
        <begin position="1111"/>
        <end position="1156"/>
    </location>
</feature>
<dbReference type="PANTHER" id="PTHR10788:SF106">
    <property type="entry name" value="BCDNA.GH08860"/>
    <property type="match status" value="1"/>
</dbReference>
<feature type="region of interest" description="Disordered" evidence="3">
    <location>
        <begin position="1280"/>
        <end position="1379"/>
    </location>
</feature>
<comment type="similarity">
    <text evidence="1">In the N-terminal section; belongs to the glycosyltransferase 20 family.</text>
</comment>
<evidence type="ECO:0000256" key="1">
    <source>
        <dbReference type="ARBA" id="ARBA00005409"/>
    </source>
</evidence>
<dbReference type="Proteomes" id="UP001146120">
    <property type="component" value="Unassembled WGS sequence"/>
</dbReference>
<dbReference type="CDD" id="cd03788">
    <property type="entry name" value="GT20_TPS"/>
    <property type="match status" value="1"/>
</dbReference>
<reference evidence="4" key="2">
    <citation type="journal article" date="2023" name="Microbiol Resour">
        <title>Decontamination and Annotation of the Draft Genome Sequence of the Oomycete Lagenidium giganteum ARSEF 373.</title>
        <authorList>
            <person name="Morgan W.R."/>
            <person name="Tartar A."/>
        </authorList>
    </citation>
    <scope>NUCLEOTIDE SEQUENCE</scope>
    <source>
        <strain evidence="4">ARSEF 373</strain>
    </source>
</reference>
<dbReference type="InterPro" id="IPR023214">
    <property type="entry name" value="HAD_sf"/>
</dbReference>
<dbReference type="PANTHER" id="PTHR10788">
    <property type="entry name" value="TREHALOSE-6-PHOSPHATE SYNTHASE"/>
    <property type="match status" value="1"/>
</dbReference>
<dbReference type="GO" id="GO:0005829">
    <property type="term" value="C:cytosol"/>
    <property type="evidence" value="ECO:0007669"/>
    <property type="project" value="TreeGrafter"/>
</dbReference>
<comment type="caution">
    <text evidence="4">The sequence shown here is derived from an EMBL/GenBank/DDBJ whole genome shotgun (WGS) entry which is preliminary data.</text>
</comment>
<name>A0AAV2Z9D3_9STRA</name>
<feature type="compositionally biased region" description="Acidic residues" evidence="3">
    <location>
        <begin position="1367"/>
        <end position="1377"/>
    </location>
</feature>
<dbReference type="InterPro" id="IPR036412">
    <property type="entry name" value="HAD-like_sf"/>
</dbReference>
<accession>A0AAV2Z9D3</accession>
<evidence type="ECO:0000313" key="5">
    <source>
        <dbReference type="Proteomes" id="UP001146120"/>
    </source>
</evidence>
<feature type="compositionally biased region" description="Low complexity" evidence="3">
    <location>
        <begin position="1309"/>
        <end position="1345"/>
    </location>
</feature>